<accession>A0ABQ6FF34</accession>
<comment type="caution">
    <text evidence="1">The sequence shown here is derived from an EMBL/GenBank/DDBJ whole genome shotgun (WGS) entry which is preliminary data.</text>
</comment>
<reference evidence="2" key="1">
    <citation type="journal article" date="2019" name="Int. J. Syst. Evol. Microbiol.">
        <title>The Global Catalogue of Microorganisms (GCM) 10K type strain sequencing project: providing services to taxonomists for standard genome sequencing and annotation.</title>
        <authorList>
            <consortium name="The Broad Institute Genomics Platform"/>
            <consortium name="The Broad Institute Genome Sequencing Center for Infectious Disease"/>
            <person name="Wu L."/>
            <person name="Ma J."/>
        </authorList>
    </citation>
    <scope>NUCLEOTIDE SEQUENCE [LARGE SCALE GENOMIC DNA]</scope>
    <source>
        <strain evidence="2">NBRC 102407</strain>
    </source>
</reference>
<proteinExistence type="predicted"/>
<dbReference type="EMBL" id="BSPX01000078">
    <property type="protein sequence ID" value="GLT24213.1"/>
    <property type="molecule type" value="Genomic_DNA"/>
</dbReference>
<evidence type="ECO:0000313" key="1">
    <source>
        <dbReference type="EMBL" id="GLT24213.1"/>
    </source>
</evidence>
<dbReference type="RefSeq" id="WP_284189377.1">
    <property type="nucleotide sequence ID" value="NZ_BSPX01000078.1"/>
</dbReference>
<gene>
    <name evidence="1" type="ORF">GCM10007933_36870</name>
</gene>
<evidence type="ECO:0000313" key="2">
    <source>
        <dbReference type="Proteomes" id="UP001157167"/>
    </source>
</evidence>
<sequence>MEGNTEYALAKNVLVSCYAVRSAIAAVRHPFMRYSQEPDLPAEKLKGLDARQKEWHSLAQEYQRRWKPLAEAVAKLESHMLEVEAVWGPSTRAKVEPITKLVSELLWSIEDHLEQRNPTGGAGPDDPSEAKARRMVLYSQHGKYPDEFKARLDLAVSEIEAELKPHVLRQHA</sequence>
<name>A0ABQ6FF34_9RHOO</name>
<dbReference type="Proteomes" id="UP001157167">
    <property type="component" value="Unassembled WGS sequence"/>
</dbReference>
<protein>
    <submittedName>
        <fullName evidence="1">Uncharacterized protein</fullName>
    </submittedName>
</protein>
<organism evidence="1 2">
    <name type="scientific">Zoogloea oryzae</name>
    <dbReference type="NCBI Taxonomy" id="310767"/>
    <lineage>
        <taxon>Bacteria</taxon>
        <taxon>Pseudomonadati</taxon>
        <taxon>Pseudomonadota</taxon>
        <taxon>Betaproteobacteria</taxon>
        <taxon>Rhodocyclales</taxon>
        <taxon>Zoogloeaceae</taxon>
        <taxon>Zoogloea</taxon>
    </lineage>
</organism>
<keyword evidence="2" id="KW-1185">Reference proteome</keyword>